<gene>
    <name evidence="1" type="ordered locus">Nham_0342</name>
</gene>
<organism evidence="1 2">
    <name type="scientific">Nitrobacter hamburgensis (strain DSM 10229 / NCIMB 13809 / X14)</name>
    <dbReference type="NCBI Taxonomy" id="323097"/>
    <lineage>
        <taxon>Bacteria</taxon>
        <taxon>Pseudomonadati</taxon>
        <taxon>Pseudomonadota</taxon>
        <taxon>Alphaproteobacteria</taxon>
        <taxon>Hyphomicrobiales</taxon>
        <taxon>Nitrobacteraceae</taxon>
        <taxon>Nitrobacter</taxon>
    </lineage>
</organism>
<dbReference type="EMBL" id="CP000319">
    <property type="protein sequence ID" value="ABE61238.1"/>
    <property type="molecule type" value="Genomic_DNA"/>
</dbReference>
<accession>Q1QRA9</accession>
<reference evidence="1 2" key="1">
    <citation type="submission" date="2006-03" db="EMBL/GenBank/DDBJ databases">
        <title>Complete sequence of chromosome of Nitrobacter hamburgensis X14.</title>
        <authorList>
            <consortium name="US DOE Joint Genome Institute"/>
            <person name="Copeland A."/>
            <person name="Lucas S."/>
            <person name="Lapidus A."/>
            <person name="Barry K."/>
            <person name="Detter J.C."/>
            <person name="Glavina del Rio T."/>
            <person name="Hammon N."/>
            <person name="Israni S."/>
            <person name="Dalin E."/>
            <person name="Tice H."/>
            <person name="Pitluck S."/>
            <person name="Chain P."/>
            <person name="Malfatti S."/>
            <person name="Shin M."/>
            <person name="Vergez L."/>
            <person name="Schmutz J."/>
            <person name="Larimer F."/>
            <person name="Land M."/>
            <person name="Hauser L."/>
            <person name="Kyrpides N."/>
            <person name="Ivanova N."/>
            <person name="Ward B."/>
            <person name="Arp D."/>
            <person name="Klotz M."/>
            <person name="Stein L."/>
            <person name="O'Mullan G."/>
            <person name="Starkenburg S."/>
            <person name="Sayavedra L."/>
            <person name="Poret-Peterson A.T."/>
            <person name="Gentry M.E."/>
            <person name="Bruce D."/>
            <person name="Richardson P."/>
        </authorList>
    </citation>
    <scope>NUCLEOTIDE SEQUENCE [LARGE SCALE GENOMIC DNA]</scope>
    <source>
        <strain evidence="2">DSM 10229 / NCIMB 13809 / X14</strain>
    </source>
</reference>
<dbReference type="RefSeq" id="WP_011508942.1">
    <property type="nucleotide sequence ID" value="NC_007964.1"/>
</dbReference>
<dbReference type="OrthoDB" id="8216596at2"/>
<evidence type="ECO:0000313" key="2">
    <source>
        <dbReference type="Proteomes" id="UP000001953"/>
    </source>
</evidence>
<keyword evidence="2" id="KW-1185">Reference proteome</keyword>
<name>Q1QRA9_NITHX</name>
<proteinExistence type="predicted"/>
<sequence length="261" mass="29156">MQHANDNTPRTPEQHRAYVASLRQDDDETEVRARARHWPTFGRLKRADRWLEIQTLERYADDEGIAMPEGNLHHANDNSPVNEDGRMEIGRVDSRLVDARLDEENPTADEIAAAAWADEKDRKEGRPEMATRIQFGAYGKIVAVKVRGRYRLLEETFSESRGAEDEKASLGAGYGLKNELPDAQDEAARRMDHEAMKRRLGDETCRLVELACGDATSEEIGEMHGTAGKTAERLGVRLVDIAIGKLMAAYAARDAADREAA</sequence>
<dbReference type="AlphaFoldDB" id="Q1QRA9"/>
<protein>
    <submittedName>
        <fullName evidence="1">Uncharacterized protein</fullName>
    </submittedName>
</protein>
<evidence type="ECO:0000313" key="1">
    <source>
        <dbReference type="EMBL" id="ABE61238.1"/>
    </source>
</evidence>
<dbReference type="KEGG" id="nha:Nham_0342"/>
<dbReference type="HOGENOM" id="CLU_1244275_0_0_5"/>
<dbReference type="Proteomes" id="UP000001953">
    <property type="component" value="Chromosome"/>
</dbReference>